<gene>
    <name evidence="1" type="ORF">SAMN05216354_0373</name>
</gene>
<dbReference type="RefSeq" id="WP_103914974.1">
    <property type="nucleotide sequence ID" value="NZ_FNUV01000001.1"/>
</dbReference>
<evidence type="ECO:0000313" key="2">
    <source>
        <dbReference type="Proteomes" id="UP000236735"/>
    </source>
</evidence>
<reference evidence="1 2" key="1">
    <citation type="submission" date="2016-10" db="EMBL/GenBank/DDBJ databases">
        <authorList>
            <person name="de Groot N.N."/>
        </authorList>
    </citation>
    <scope>NUCLEOTIDE SEQUENCE [LARGE SCALE GENOMIC DNA]</scope>
    <source>
        <strain evidence="1 2">AR32</strain>
    </source>
</reference>
<organism evidence="1 2">
    <name type="scientific">Xylanibacter ruminicola</name>
    <name type="common">Prevotella ruminicola</name>
    <dbReference type="NCBI Taxonomy" id="839"/>
    <lineage>
        <taxon>Bacteria</taxon>
        <taxon>Pseudomonadati</taxon>
        <taxon>Bacteroidota</taxon>
        <taxon>Bacteroidia</taxon>
        <taxon>Bacteroidales</taxon>
        <taxon>Prevotellaceae</taxon>
        <taxon>Xylanibacter</taxon>
    </lineage>
</organism>
<name>A0A1H5RWC2_XYLRU</name>
<dbReference type="AlphaFoldDB" id="A0A1H5RWC2"/>
<sequence length="561" mass="65187">MKLQESEGVNRRYINQYAMVAALTMPQNFIGVLGRGSAKTTQFQAMRIQQAVMECPGAPFVWVTDTYTNLHQNVIPSVLEGLRFLGWEENIHFVIDKIPPIEWQRQMYNVCDKYKQVMTFYNGFTFTFVSLDRPSIGAGRSYVGLFGDEVKYWPEAKFTNIRKAVRGYRARYGDNPWYRSLSLTTDMPNPNHAGEYTWIMKLAKLMDKEKIKLLLQTGQALNECRRDYARALQTGSERAIQLTERNMKRWEARWNDLRCNTTLFMVASTLINADVLGEEYFQEEMDAGLEGIDTNLLSIPQKLAADQKFYCTLSSRDFYHDGTRNDVLEQHPYGWEPDCTVLRYLDTNRPIDGGMDDGNMKSLLIGQQKGREYRVLKELYTLPPENERQLADKFLAYFNHHKCKLLRLYYDRGMNAYQKVGNSAMQRIKKAIEYDADGNRTGWRVQLMSLGQGTIYSNTEYNFFSALFARDLQKQLFVLLIDAQNCPNLKTEMENAPVKVVEDKRSGRKELRKDKRGERLPAARLPQESTNLTDALKYLILRREWANLWQKSIKKTAIDPK</sequence>
<dbReference type="Proteomes" id="UP000236735">
    <property type="component" value="Unassembled WGS sequence"/>
</dbReference>
<evidence type="ECO:0000313" key="1">
    <source>
        <dbReference type="EMBL" id="SEF42605.1"/>
    </source>
</evidence>
<evidence type="ECO:0008006" key="3">
    <source>
        <dbReference type="Google" id="ProtNLM"/>
    </source>
</evidence>
<proteinExistence type="predicted"/>
<protein>
    <recommendedName>
        <fullName evidence="3">Terminase-like family protein</fullName>
    </recommendedName>
</protein>
<dbReference type="InterPro" id="IPR027417">
    <property type="entry name" value="P-loop_NTPase"/>
</dbReference>
<accession>A0A1H5RWC2</accession>
<dbReference type="Gene3D" id="3.40.50.300">
    <property type="entry name" value="P-loop containing nucleotide triphosphate hydrolases"/>
    <property type="match status" value="1"/>
</dbReference>
<dbReference type="EMBL" id="FNUV01000001">
    <property type="protein sequence ID" value="SEF42605.1"/>
    <property type="molecule type" value="Genomic_DNA"/>
</dbReference>